<dbReference type="AlphaFoldDB" id="A0A518DZH7"/>
<dbReference type="SUPFAM" id="SSF46785">
    <property type="entry name" value="Winged helix' DNA-binding domain"/>
    <property type="match status" value="1"/>
</dbReference>
<dbReference type="InterPro" id="IPR036390">
    <property type="entry name" value="WH_DNA-bd_sf"/>
</dbReference>
<dbReference type="Pfam" id="PF08279">
    <property type="entry name" value="HTH_11"/>
    <property type="match status" value="1"/>
</dbReference>
<feature type="domain" description="Helix-turn-helix type 11" evidence="2">
    <location>
        <begin position="85"/>
        <end position="139"/>
    </location>
</feature>
<gene>
    <name evidence="4" type="ORF">Pla8534_50770</name>
</gene>
<dbReference type="OrthoDB" id="9767131at2"/>
<dbReference type="EMBL" id="CP036433">
    <property type="protein sequence ID" value="QDU97232.1"/>
    <property type="molecule type" value="Genomic_DNA"/>
</dbReference>
<dbReference type="PROSITE" id="PS52050">
    <property type="entry name" value="WYL"/>
    <property type="match status" value="1"/>
</dbReference>
<evidence type="ECO:0000313" key="5">
    <source>
        <dbReference type="Proteomes" id="UP000317648"/>
    </source>
</evidence>
<dbReference type="InterPro" id="IPR026881">
    <property type="entry name" value="WYL_dom"/>
</dbReference>
<feature type="region of interest" description="Disordered" evidence="1">
    <location>
        <begin position="291"/>
        <end position="312"/>
    </location>
</feature>
<evidence type="ECO:0000259" key="3">
    <source>
        <dbReference type="Pfam" id="PF13280"/>
    </source>
</evidence>
<proteinExistence type="predicted"/>
<dbReference type="PANTHER" id="PTHR34580:SF1">
    <property type="entry name" value="PROTEIN PAFC"/>
    <property type="match status" value="1"/>
</dbReference>
<dbReference type="InterPro" id="IPR051534">
    <property type="entry name" value="CBASS_pafABC_assoc_protein"/>
</dbReference>
<dbReference type="Pfam" id="PF13280">
    <property type="entry name" value="WYL"/>
    <property type="match status" value="1"/>
</dbReference>
<dbReference type="InterPro" id="IPR013196">
    <property type="entry name" value="HTH_11"/>
</dbReference>
<feature type="domain" description="WYL" evidence="3">
    <location>
        <begin position="218"/>
        <end position="285"/>
    </location>
</feature>
<dbReference type="PANTHER" id="PTHR34580">
    <property type="match status" value="1"/>
</dbReference>
<dbReference type="Gene3D" id="1.10.10.10">
    <property type="entry name" value="Winged helix-like DNA-binding domain superfamily/Winged helix DNA-binding domain"/>
    <property type="match status" value="1"/>
</dbReference>
<protein>
    <submittedName>
        <fullName evidence="4">Bifunctional biotin--[acetyl-CoA-carboxylase] synthetase/biotin operon repressor</fullName>
    </submittedName>
</protein>
<evidence type="ECO:0000256" key="1">
    <source>
        <dbReference type="SAM" id="MobiDB-lite"/>
    </source>
</evidence>
<name>A0A518DZH7_9BACT</name>
<dbReference type="Proteomes" id="UP000317648">
    <property type="component" value="Chromosome"/>
</dbReference>
<dbReference type="KEGG" id="lcre:Pla8534_50770"/>
<evidence type="ECO:0000259" key="2">
    <source>
        <dbReference type="Pfam" id="PF08279"/>
    </source>
</evidence>
<evidence type="ECO:0000313" key="4">
    <source>
        <dbReference type="EMBL" id="QDU97232.1"/>
    </source>
</evidence>
<reference evidence="4 5" key="1">
    <citation type="submission" date="2019-02" db="EMBL/GenBank/DDBJ databases">
        <title>Deep-cultivation of Planctomycetes and their phenomic and genomic characterization uncovers novel biology.</title>
        <authorList>
            <person name="Wiegand S."/>
            <person name="Jogler M."/>
            <person name="Boedeker C."/>
            <person name="Pinto D."/>
            <person name="Vollmers J."/>
            <person name="Rivas-Marin E."/>
            <person name="Kohn T."/>
            <person name="Peeters S.H."/>
            <person name="Heuer A."/>
            <person name="Rast P."/>
            <person name="Oberbeckmann S."/>
            <person name="Bunk B."/>
            <person name="Jeske O."/>
            <person name="Meyerdierks A."/>
            <person name="Storesund J.E."/>
            <person name="Kallscheuer N."/>
            <person name="Luecker S."/>
            <person name="Lage O.M."/>
            <person name="Pohl T."/>
            <person name="Merkel B.J."/>
            <person name="Hornburger P."/>
            <person name="Mueller R.-W."/>
            <person name="Bruemmer F."/>
            <person name="Labrenz M."/>
            <person name="Spormann A.M."/>
            <person name="Op den Camp H."/>
            <person name="Overmann J."/>
            <person name="Amann R."/>
            <person name="Jetten M.S.M."/>
            <person name="Mascher T."/>
            <person name="Medema M.H."/>
            <person name="Devos D.P."/>
            <person name="Kaster A.-K."/>
            <person name="Ovreas L."/>
            <person name="Rohde M."/>
            <person name="Galperin M.Y."/>
            <person name="Jogler C."/>
        </authorList>
    </citation>
    <scope>NUCLEOTIDE SEQUENCE [LARGE SCALE GENOMIC DNA]</scope>
    <source>
        <strain evidence="4 5">Pla85_3_4</strain>
    </source>
</reference>
<sequence>MIHPKALRFPQGFFCASVELQRGRPSIACRQQPAETREKSALLVRKSPWGDMQLSSLSPMLGRIPLAPGERLTPMTANLQKRLARILQLITLLEGGACATTRQLGERLAVTRRTVFRDLAMLREAGFPVSLNPDHGGYQLVRGSRLLDPRSVSVEDLALMVAAAKLSFLNGSPEIRAELENACARLLRATPEAAHQELSGLSRACGIRGVESPGSWFTLRTLLLAIRQKRQVRIRYDQRGASRLVETKVAPYFLIAASGGWKLVGRSSLDRSEREFSLKAIQEIELTEDAFQVPRGKRDDDGDHQAAPPVGL</sequence>
<keyword evidence="5" id="KW-1185">Reference proteome</keyword>
<dbReference type="InterPro" id="IPR036388">
    <property type="entry name" value="WH-like_DNA-bd_sf"/>
</dbReference>
<accession>A0A518DZH7</accession>
<organism evidence="4 5">
    <name type="scientific">Lignipirellula cremea</name>
    <dbReference type="NCBI Taxonomy" id="2528010"/>
    <lineage>
        <taxon>Bacteria</taxon>
        <taxon>Pseudomonadati</taxon>
        <taxon>Planctomycetota</taxon>
        <taxon>Planctomycetia</taxon>
        <taxon>Pirellulales</taxon>
        <taxon>Pirellulaceae</taxon>
        <taxon>Lignipirellula</taxon>
    </lineage>
</organism>